<proteinExistence type="predicted"/>
<gene>
    <name evidence="3" type="ORF">NBM05_15065</name>
</gene>
<dbReference type="AlphaFoldDB" id="A0A9X2HKA2"/>
<comment type="caution">
    <text evidence="3">The sequence shown here is derived from an EMBL/GenBank/DDBJ whole genome shotgun (WGS) entry which is preliminary data.</text>
</comment>
<dbReference type="InterPro" id="IPR006311">
    <property type="entry name" value="TAT_signal"/>
</dbReference>
<sequence length="72" mass="7544">MEFSRRRLLRTGAATATAAGVTLVAGAAAHAAEGEPAAPEQEPLRGRETPHDLERQRANPSNRLGCPLGKGE</sequence>
<reference evidence="3" key="1">
    <citation type="submission" date="2022-06" db="EMBL/GenBank/DDBJ databases">
        <title>Rothia sp. isolated from sandalwood seedling.</title>
        <authorList>
            <person name="Tuikhar N."/>
            <person name="Kirdat K."/>
            <person name="Thorat V."/>
            <person name="Swetha P."/>
            <person name="Padma S."/>
            <person name="Sundararaj R."/>
            <person name="Yadav A."/>
        </authorList>
    </citation>
    <scope>NUCLEOTIDE SEQUENCE</scope>
    <source>
        <strain evidence="3">AR01</strain>
    </source>
</reference>
<feature type="chain" id="PRO_5040729298" evidence="2">
    <location>
        <begin position="32"/>
        <end position="72"/>
    </location>
</feature>
<keyword evidence="4" id="KW-1185">Reference proteome</keyword>
<organism evidence="3 4">
    <name type="scientific">Rothia santali</name>
    <dbReference type="NCBI Taxonomy" id="2949643"/>
    <lineage>
        <taxon>Bacteria</taxon>
        <taxon>Bacillati</taxon>
        <taxon>Actinomycetota</taxon>
        <taxon>Actinomycetes</taxon>
        <taxon>Micrococcales</taxon>
        <taxon>Micrococcaceae</taxon>
        <taxon>Rothia</taxon>
    </lineage>
</organism>
<accession>A0A9X2HKA2</accession>
<dbReference type="EMBL" id="JANAFB010000073">
    <property type="protein sequence ID" value="MCP3427291.1"/>
    <property type="molecule type" value="Genomic_DNA"/>
</dbReference>
<evidence type="ECO:0000256" key="1">
    <source>
        <dbReference type="SAM" id="MobiDB-lite"/>
    </source>
</evidence>
<feature type="compositionally biased region" description="Basic and acidic residues" evidence="1">
    <location>
        <begin position="42"/>
        <end position="57"/>
    </location>
</feature>
<dbReference type="Proteomes" id="UP001139502">
    <property type="component" value="Unassembled WGS sequence"/>
</dbReference>
<keyword evidence="2" id="KW-0732">Signal</keyword>
<dbReference type="PROSITE" id="PS51318">
    <property type="entry name" value="TAT"/>
    <property type="match status" value="1"/>
</dbReference>
<evidence type="ECO:0000313" key="3">
    <source>
        <dbReference type="EMBL" id="MCP3427291.1"/>
    </source>
</evidence>
<feature type="region of interest" description="Disordered" evidence="1">
    <location>
        <begin position="30"/>
        <end position="72"/>
    </location>
</feature>
<feature type="signal peptide" evidence="2">
    <location>
        <begin position="1"/>
        <end position="31"/>
    </location>
</feature>
<feature type="compositionally biased region" description="Low complexity" evidence="1">
    <location>
        <begin position="30"/>
        <end position="41"/>
    </location>
</feature>
<evidence type="ECO:0000313" key="4">
    <source>
        <dbReference type="Proteomes" id="UP001139502"/>
    </source>
</evidence>
<evidence type="ECO:0000256" key="2">
    <source>
        <dbReference type="SAM" id="SignalP"/>
    </source>
</evidence>
<name>A0A9X2HKA2_9MICC</name>
<protein>
    <submittedName>
        <fullName evidence="3">Uncharacterized protein</fullName>
    </submittedName>
</protein>
<dbReference type="RefSeq" id="WP_254169126.1">
    <property type="nucleotide sequence ID" value="NZ_JANAFB010000073.1"/>
</dbReference>